<evidence type="ECO:0000256" key="1">
    <source>
        <dbReference type="ARBA" id="ARBA00000085"/>
    </source>
</evidence>
<dbReference type="SMART" id="SM00387">
    <property type="entry name" value="HATPase_c"/>
    <property type="match status" value="1"/>
</dbReference>
<dbReference type="PROSITE" id="PS50109">
    <property type="entry name" value="HIS_KIN"/>
    <property type="match status" value="1"/>
</dbReference>
<dbReference type="InterPro" id="IPR008207">
    <property type="entry name" value="Sig_transdc_His_kin_Hpt_dom"/>
</dbReference>
<keyword evidence="9 22" id="KW-0418">Kinase</keyword>
<feature type="domain" description="HAMP" evidence="20">
    <location>
        <begin position="170"/>
        <end position="227"/>
    </location>
</feature>
<evidence type="ECO:0000259" key="21">
    <source>
        <dbReference type="PROSITE" id="PS50894"/>
    </source>
</evidence>
<feature type="domain" description="Response regulatory" evidence="19">
    <location>
        <begin position="521"/>
        <end position="638"/>
    </location>
</feature>
<name>A0A0Q0X961_9PSED</name>
<evidence type="ECO:0000256" key="15">
    <source>
        <dbReference type="PROSITE-ProRule" id="PRU00169"/>
    </source>
</evidence>
<keyword evidence="11 17" id="KW-1133">Transmembrane helix</keyword>
<dbReference type="Pfam" id="PF17149">
    <property type="entry name" value="CHASE5"/>
    <property type="match status" value="1"/>
</dbReference>
<accession>A0A0Q0X961</accession>
<organism evidence="22 23">
    <name type="scientific">Pseudomonas endophytica</name>
    <dbReference type="NCBI Taxonomy" id="1563157"/>
    <lineage>
        <taxon>Bacteria</taxon>
        <taxon>Pseudomonadati</taxon>
        <taxon>Pseudomonadota</taxon>
        <taxon>Gammaproteobacteria</taxon>
        <taxon>Pseudomonadales</taxon>
        <taxon>Pseudomonadaceae</taxon>
        <taxon>Pseudomonas</taxon>
    </lineage>
</organism>
<evidence type="ECO:0000259" key="18">
    <source>
        <dbReference type="PROSITE" id="PS50109"/>
    </source>
</evidence>
<dbReference type="Gene3D" id="3.30.565.10">
    <property type="entry name" value="Histidine kinase-like ATPase, C-terminal domain"/>
    <property type="match status" value="1"/>
</dbReference>
<dbReference type="Gene3D" id="6.10.340.10">
    <property type="match status" value="1"/>
</dbReference>
<comment type="catalytic activity">
    <reaction evidence="1">
        <text>ATP + protein L-histidine = ADP + protein N-phospho-L-histidine.</text>
        <dbReference type="EC" id="2.7.13.3"/>
    </reaction>
</comment>
<feature type="modified residue" description="4-aspartylphosphate" evidence="15">
    <location>
        <position position="570"/>
    </location>
</feature>
<dbReference type="SMART" id="SM00388">
    <property type="entry name" value="HisKA"/>
    <property type="match status" value="1"/>
</dbReference>
<evidence type="ECO:0000313" key="22">
    <source>
        <dbReference type="EMBL" id="KQB53656.1"/>
    </source>
</evidence>
<dbReference type="Gene3D" id="1.10.287.130">
    <property type="match status" value="1"/>
</dbReference>
<dbReference type="RefSeq" id="WP_055102902.1">
    <property type="nucleotide sequence ID" value="NZ_LLWH01000164.1"/>
</dbReference>
<dbReference type="Pfam" id="PF02518">
    <property type="entry name" value="HATPase_c"/>
    <property type="match status" value="1"/>
</dbReference>
<feature type="modified residue" description="Phosphohistidine" evidence="14">
    <location>
        <position position="702"/>
    </location>
</feature>
<evidence type="ECO:0000313" key="23">
    <source>
        <dbReference type="Proteomes" id="UP000050342"/>
    </source>
</evidence>
<dbReference type="CDD" id="cd16922">
    <property type="entry name" value="HATPase_EvgS-ArcB-TorS-like"/>
    <property type="match status" value="1"/>
</dbReference>
<dbReference type="Gene3D" id="1.20.120.160">
    <property type="entry name" value="HPT domain"/>
    <property type="match status" value="1"/>
</dbReference>
<evidence type="ECO:0000256" key="9">
    <source>
        <dbReference type="ARBA" id="ARBA00022777"/>
    </source>
</evidence>
<evidence type="ECO:0000256" key="14">
    <source>
        <dbReference type="PROSITE-ProRule" id="PRU00110"/>
    </source>
</evidence>
<dbReference type="SUPFAM" id="SSF52172">
    <property type="entry name" value="CheY-like"/>
    <property type="match status" value="1"/>
</dbReference>
<evidence type="ECO:0000256" key="17">
    <source>
        <dbReference type="SAM" id="Phobius"/>
    </source>
</evidence>
<dbReference type="GO" id="GO:0000155">
    <property type="term" value="F:phosphorelay sensor kinase activity"/>
    <property type="evidence" value="ECO:0007669"/>
    <property type="project" value="InterPro"/>
</dbReference>
<keyword evidence="8 17" id="KW-0812">Transmembrane</keyword>
<dbReference type="InterPro" id="IPR036097">
    <property type="entry name" value="HisK_dim/P_sf"/>
</dbReference>
<evidence type="ECO:0000256" key="7">
    <source>
        <dbReference type="ARBA" id="ARBA00022679"/>
    </source>
</evidence>
<gene>
    <name evidence="22" type="ORF">AQS70_10025</name>
</gene>
<feature type="domain" description="Histidine kinase" evidence="18">
    <location>
        <begin position="274"/>
        <end position="503"/>
    </location>
</feature>
<evidence type="ECO:0000256" key="5">
    <source>
        <dbReference type="ARBA" id="ARBA00022519"/>
    </source>
</evidence>
<dbReference type="InterPro" id="IPR001789">
    <property type="entry name" value="Sig_transdc_resp-reg_receiver"/>
</dbReference>
<evidence type="ECO:0000256" key="3">
    <source>
        <dbReference type="ARBA" id="ARBA00012438"/>
    </source>
</evidence>
<keyword evidence="4" id="KW-1003">Cell membrane</keyword>
<dbReference type="FunFam" id="3.30.565.10:FF:000010">
    <property type="entry name" value="Sensor histidine kinase RcsC"/>
    <property type="match status" value="1"/>
</dbReference>
<reference evidence="22 23" key="1">
    <citation type="submission" date="2015-10" db="EMBL/GenBank/DDBJ databases">
        <title>Pseudomonas helleri sp. nov. and Pseudomonas weihenstephanensis sp. nov., isolated from raw cows milk.</title>
        <authorList>
            <person name="Von Neubeck M."/>
            <person name="Huptas C."/>
            <person name="Wenning M."/>
            <person name="Scherer S."/>
        </authorList>
    </citation>
    <scope>NUCLEOTIDE SEQUENCE [LARGE SCALE GENOMIC DNA]</scope>
    <source>
        <strain evidence="22 23">BSTT44</strain>
    </source>
</reference>
<dbReference type="SMART" id="SM00448">
    <property type="entry name" value="REC"/>
    <property type="match status" value="1"/>
</dbReference>
<dbReference type="PROSITE" id="PS50885">
    <property type="entry name" value="HAMP"/>
    <property type="match status" value="1"/>
</dbReference>
<dbReference type="GO" id="GO:0005886">
    <property type="term" value="C:plasma membrane"/>
    <property type="evidence" value="ECO:0007669"/>
    <property type="project" value="UniProtKB-SubCell"/>
</dbReference>
<proteinExistence type="predicted"/>
<evidence type="ECO:0000256" key="4">
    <source>
        <dbReference type="ARBA" id="ARBA00022475"/>
    </source>
</evidence>
<keyword evidence="6 15" id="KW-0597">Phosphoprotein</keyword>
<dbReference type="SMART" id="SM00304">
    <property type="entry name" value="HAMP"/>
    <property type="match status" value="1"/>
</dbReference>
<evidence type="ECO:0000259" key="19">
    <source>
        <dbReference type="PROSITE" id="PS50110"/>
    </source>
</evidence>
<evidence type="ECO:0000259" key="20">
    <source>
        <dbReference type="PROSITE" id="PS50885"/>
    </source>
</evidence>
<keyword evidence="12" id="KW-0902">Two-component regulatory system</keyword>
<keyword evidence="5" id="KW-0997">Cell inner membrane</keyword>
<dbReference type="InterPro" id="IPR036890">
    <property type="entry name" value="HATPase_C_sf"/>
</dbReference>
<evidence type="ECO:0000256" key="2">
    <source>
        <dbReference type="ARBA" id="ARBA00004429"/>
    </source>
</evidence>
<dbReference type="InterPro" id="IPR003661">
    <property type="entry name" value="HisK_dim/P_dom"/>
</dbReference>
<dbReference type="CDD" id="cd17546">
    <property type="entry name" value="REC_hyHK_CKI1_RcsC-like"/>
    <property type="match status" value="1"/>
</dbReference>
<comment type="caution">
    <text evidence="22">The sequence shown here is derived from an EMBL/GenBank/DDBJ whole genome shotgun (WGS) entry which is preliminary data.</text>
</comment>
<dbReference type="SUPFAM" id="SSF47384">
    <property type="entry name" value="Homodimeric domain of signal transducing histidine kinase"/>
    <property type="match status" value="1"/>
</dbReference>
<protein>
    <recommendedName>
        <fullName evidence="3">histidine kinase</fullName>
        <ecNumber evidence="3">2.7.13.3</ecNumber>
    </recommendedName>
</protein>
<keyword evidence="10" id="KW-0067">ATP-binding</keyword>
<dbReference type="PANTHER" id="PTHR43047">
    <property type="entry name" value="TWO-COMPONENT HISTIDINE PROTEIN KINASE"/>
    <property type="match status" value="1"/>
</dbReference>
<dbReference type="EC" id="2.7.13.3" evidence="3"/>
<dbReference type="AlphaFoldDB" id="A0A0Q0X961"/>
<dbReference type="InterPro" id="IPR005467">
    <property type="entry name" value="His_kinase_dom"/>
</dbReference>
<dbReference type="Pfam" id="PF00512">
    <property type="entry name" value="HisKA"/>
    <property type="match status" value="1"/>
</dbReference>
<dbReference type="Gene3D" id="3.40.50.2300">
    <property type="match status" value="1"/>
</dbReference>
<sequence length="759" mass="84439">MKGPRSSGLLRRLLLFILLFSLCFTILASGVQLYFEYRREMRDIDSGMELIRAGYLASLERSVWDLNQEQLNVQLRGLVDFSDVARVRLLSPDFELIQGEKTPIGPLRIERFELTYQPPTGERRHLGELEVSIDLGAVYHRLYTTGLASLLWMSVFLCGLAVALSGLFYRLVTRHLQVMADFARRVAEGDLHKPLQLHKSRARHEDEIDTVAHALDDMRRAILNDLHQREVDRLALQDNRDQLQKLVERRTASLQRAKEEAEAANLAKSRFLATMSHELRTPLNGILGMAELLRGAPLDERDSKRLEALYKAGDGLLTMLNEVLYFARLEEGESHPELVHFSLAQLIDQVLTLLEPRAMSNGTQLHAHVDPRVVDRCYGAEQFIRQVLSNLLANAIKFTNAGHITIDVARLPLDNSEQRDTQSTTQRLRVSVTDNGIGIASASQQKIFERFTQASEDVAQRYGGSGLGLAISKQLVELLGGRIGVDSQEGQGSCFWFELSLQPALADGEIPQVSAPEQALNILVVEDMALNREVASGLLERDGHQVSLAEDAEQALVLCRRQTFELLLLDVHLPGMSGIELCRLIRRTPGPNQHTRIIALTASVQPAQVSHYLDAGMQGILTKPLKLEQLRQALAGDSLTPASAPQHHAVDWALLDTHRTLLGEQKLLGLLSTLRQSIAQHHKALTEAIQADDCTEVAHQAHRLAGSSDSLGFTALARALRTMETAALINDSAAIHRQLPVFLEALEHTQAVLEGLLQR</sequence>
<dbReference type="InterPro" id="IPR011006">
    <property type="entry name" value="CheY-like_superfamily"/>
</dbReference>
<dbReference type="InterPro" id="IPR004358">
    <property type="entry name" value="Sig_transdc_His_kin-like_C"/>
</dbReference>
<dbReference type="PROSITE" id="PS50110">
    <property type="entry name" value="RESPONSE_REGULATORY"/>
    <property type="match status" value="1"/>
</dbReference>
<dbReference type="PROSITE" id="PS50894">
    <property type="entry name" value="HPT"/>
    <property type="match status" value="1"/>
</dbReference>
<dbReference type="InterPro" id="IPR036641">
    <property type="entry name" value="HPT_dom_sf"/>
</dbReference>
<dbReference type="InterPro" id="IPR003660">
    <property type="entry name" value="HAMP_dom"/>
</dbReference>
<dbReference type="OrthoDB" id="6724607at2"/>
<evidence type="ECO:0000256" key="8">
    <source>
        <dbReference type="ARBA" id="ARBA00022692"/>
    </source>
</evidence>
<dbReference type="Pfam" id="PF01627">
    <property type="entry name" value="Hpt"/>
    <property type="match status" value="1"/>
</dbReference>
<evidence type="ECO:0000256" key="10">
    <source>
        <dbReference type="ARBA" id="ARBA00022840"/>
    </source>
</evidence>
<dbReference type="EMBL" id="LLWH01000164">
    <property type="protein sequence ID" value="KQB53656.1"/>
    <property type="molecule type" value="Genomic_DNA"/>
</dbReference>
<evidence type="ECO:0000256" key="13">
    <source>
        <dbReference type="ARBA" id="ARBA00023136"/>
    </source>
</evidence>
<dbReference type="Proteomes" id="UP000050342">
    <property type="component" value="Unassembled WGS sequence"/>
</dbReference>
<evidence type="ECO:0000256" key="16">
    <source>
        <dbReference type="SAM" id="Coils"/>
    </source>
</evidence>
<dbReference type="STRING" id="1563157.AQS70_10025"/>
<comment type="subcellular location">
    <subcellularLocation>
        <location evidence="2">Cell inner membrane</location>
        <topology evidence="2">Multi-pass membrane protein</topology>
    </subcellularLocation>
</comment>
<keyword evidence="16" id="KW-0175">Coiled coil</keyword>
<dbReference type="Pfam" id="PF00072">
    <property type="entry name" value="Response_reg"/>
    <property type="match status" value="1"/>
</dbReference>
<keyword evidence="10" id="KW-0547">Nucleotide-binding</keyword>
<feature type="domain" description="HPt" evidence="21">
    <location>
        <begin position="663"/>
        <end position="756"/>
    </location>
</feature>
<dbReference type="InterPro" id="IPR033414">
    <property type="entry name" value="Sensor_dom"/>
</dbReference>
<evidence type="ECO:0000256" key="11">
    <source>
        <dbReference type="ARBA" id="ARBA00022989"/>
    </source>
</evidence>
<dbReference type="CDD" id="cd00082">
    <property type="entry name" value="HisKA"/>
    <property type="match status" value="1"/>
</dbReference>
<keyword evidence="13 17" id="KW-0472">Membrane</keyword>
<feature type="transmembrane region" description="Helical" evidence="17">
    <location>
        <begin position="150"/>
        <end position="169"/>
    </location>
</feature>
<dbReference type="PRINTS" id="PR00344">
    <property type="entry name" value="BCTRLSENSOR"/>
</dbReference>
<evidence type="ECO:0000256" key="6">
    <source>
        <dbReference type="ARBA" id="ARBA00022553"/>
    </source>
</evidence>
<keyword evidence="23" id="KW-1185">Reference proteome</keyword>
<evidence type="ECO:0000256" key="12">
    <source>
        <dbReference type="ARBA" id="ARBA00023012"/>
    </source>
</evidence>
<feature type="coiled-coil region" evidence="16">
    <location>
        <begin position="240"/>
        <end position="267"/>
    </location>
</feature>
<dbReference type="SUPFAM" id="SSF47226">
    <property type="entry name" value="Histidine-containing phosphotransfer domain, HPT domain"/>
    <property type="match status" value="1"/>
</dbReference>
<dbReference type="PANTHER" id="PTHR43047:SF78">
    <property type="entry name" value="SENSORY_REGULATORY PROTEIN RPFC"/>
    <property type="match status" value="1"/>
</dbReference>
<dbReference type="InterPro" id="IPR003594">
    <property type="entry name" value="HATPase_dom"/>
</dbReference>
<dbReference type="SUPFAM" id="SSF55874">
    <property type="entry name" value="ATPase domain of HSP90 chaperone/DNA topoisomerase II/histidine kinase"/>
    <property type="match status" value="1"/>
</dbReference>
<keyword evidence="7" id="KW-0808">Transferase</keyword>
<dbReference type="CDD" id="cd06225">
    <property type="entry name" value="HAMP"/>
    <property type="match status" value="1"/>
</dbReference>